<dbReference type="AlphaFoldDB" id="A0A556MJW5"/>
<organism evidence="1 2">
    <name type="scientific">Fluviicola chungangensis</name>
    <dbReference type="NCBI Taxonomy" id="2597671"/>
    <lineage>
        <taxon>Bacteria</taxon>
        <taxon>Pseudomonadati</taxon>
        <taxon>Bacteroidota</taxon>
        <taxon>Flavobacteriia</taxon>
        <taxon>Flavobacteriales</taxon>
        <taxon>Crocinitomicaceae</taxon>
        <taxon>Fluviicola</taxon>
    </lineage>
</organism>
<evidence type="ECO:0000313" key="2">
    <source>
        <dbReference type="Proteomes" id="UP000316008"/>
    </source>
</evidence>
<proteinExistence type="predicted"/>
<dbReference type="InterPro" id="IPR007396">
    <property type="entry name" value="TR_PAI2-type"/>
</dbReference>
<dbReference type="EMBL" id="VLPL01000009">
    <property type="protein sequence ID" value="TSJ40173.1"/>
    <property type="molecule type" value="Genomic_DNA"/>
</dbReference>
<name>A0A556MJW5_9FLAO</name>
<protein>
    <submittedName>
        <fullName evidence="1">FMN-binding negative transcriptional regulator</fullName>
    </submittedName>
</protein>
<dbReference type="Gene3D" id="2.30.110.10">
    <property type="entry name" value="Electron Transport, Fmn-binding Protein, Chain A"/>
    <property type="match status" value="1"/>
</dbReference>
<accession>A0A556MJW5</accession>
<comment type="caution">
    <text evidence="1">The sequence shown here is derived from an EMBL/GenBank/DDBJ whole genome shotgun (WGS) entry which is preliminary data.</text>
</comment>
<evidence type="ECO:0000313" key="1">
    <source>
        <dbReference type="EMBL" id="TSJ40173.1"/>
    </source>
</evidence>
<dbReference type="Proteomes" id="UP000316008">
    <property type="component" value="Unassembled WGS sequence"/>
</dbReference>
<keyword evidence="2" id="KW-1185">Reference proteome</keyword>
<dbReference type="PANTHER" id="PTHR35802:SF1">
    <property type="entry name" value="PROTEASE SYNTHASE AND SPORULATION PROTEIN PAI 2"/>
    <property type="match status" value="1"/>
</dbReference>
<gene>
    <name evidence="1" type="ORF">FO442_16375</name>
</gene>
<sequence>MYIPKDFELKDQEQVLKFLKQHPFGSLTVNDVDGFPAVVHIPFTCEFNDSAKCLEFHVAKSNPISSAISKEKRGKMIVLGAHGYISSSVYTHVNVPTYNYEAVHISGKLEELTEQELINHLTRLVDSFESDRENKVHLSQWPQDLIEAYLKEIVGYRIEIQHFEAAFKLSQNRNEVDFNRILTDLNIRTSNDRQLAEAMKHAKCPVQ</sequence>
<reference evidence="1 2" key="1">
    <citation type="submission" date="2019-07" db="EMBL/GenBank/DDBJ databases">
        <authorList>
            <person name="Huq M.A."/>
        </authorList>
    </citation>
    <scope>NUCLEOTIDE SEQUENCE [LARGE SCALE GENOMIC DNA]</scope>
    <source>
        <strain evidence="1 2">MAH-3</strain>
    </source>
</reference>
<dbReference type="RefSeq" id="WP_144334301.1">
    <property type="nucleotide sequence ID" value="NZ_VLPL01000009.1"/>
</dbReference>
<dbReference type="PANTHER" id="PTHR35802">
    <property type="entry name" value="PROTEASE SYNTHASE AND SPORULATION PROTEIN PAI 2"/>
    <property type="match status" value="1"/>
</dbReference>
<dbReference type="PIRSF" id="PIRSF010372">
    <property type="entry name" value="PaiB"/>
    <property type="match status" value="1"/>
</dbReference>
<dbReference type="Pfam" id="PF04299">
    <property type="entry name" value="FMN_bind_2"/>
    <property type="match status" value="1"/>
</dbReference>
<dbReference type="SUPFAM" id="SSF50475">
    <property type="entry name" value="FMN-binding split barrel"/>
    <property type="match status" value="1"/>
</dbReference>
<dbReference type="OrthoDB" id="9794948at2"/>
<dbReference type="InterPro" id="IPR012349">
    <property type="entry name" value="Split_barrel_FMN-bd"/>
</dbReference>